<organism evidence="1 2">
    <name type="scientific">Melastoma candidum</name>
    <dbReference type="NCBI Taxonomy" id="119954"/>
    <lineage>
        <taxon>Eukaryota</taxon>
        <taxon>Viridiplantae</taxon>
        <taxon>Streptophyta</taxon>
        <taxon>Embryophyta</taxon>
        <taxon>Tracheophyta</taxon>
        <taxon>Spermatophyta</taxon>
        <taxon>Magnoliopsida</taxon>
        <taxon>eudicotyledons</taxon>
        <taxon>Gunneridae</taxon>
        <taxon>Pentapetalae</taxon>
        <taxon>rosids</taxon>
        <taxon>malvids</taxon>
        <taxon>Myrtales</taxon>
        <taxon>Melastomataceae</taxon>
        <taxon>Melastomatoideae</taxon>
        <taxon>Melastomateae</taxon>
        <taxon>Melastoma</taxon>
    </lineage>
</organism>
<sequence>MALTGSVETTVEIKSTADKFYNLWKTQVYHLPTISSDHIQNIDLHEGEWHDDGAVKLWSYTLDGKELTVKEKVTFDEENKVITFYILEGDLVKDFKLFTARIKVIPNEDGNGGVVKWTVDYEKISSDIGAPDSYMTMAEKLTKDVDAHLLNN</sequence>
<accession>A0ACB9QR43</accession>
<reference evidence="2" key="1">
    <citation type="journal article" date="2023" name="Front. Plant Sci.">
        <title>Chromosomal-level genome assembly of Melastoma candidum provides insights into trichome evolution.</title>
        <authorList>
            <person name="Zhong Y."/>
            <person name="Wu W."/>
            <person name="Sun C."/>
            <person name="Zou P."/>
            <person name="Liu Y."/>
            <person name="Dai S."/>
            <person name="Zhou R."/>
        </authorList>
    </citation>
    <scope>NUCLEOTIDE SEQUENCE [LARGE SCALE GENOMIC DNA]</scope>
</reference>
<proteinExistence type="predicted"/>
<keyword evidence="2" id="KW-1185">Reference proteome</keyword>
<dbReference type="Proteomes" id="UP001057402">
    <property type="component" value="Chromosome 5"/>
</dbReference>
<name>A0ACB9QR43_9MYRT</name>
<protein>
    <submittedName>
        <fullName evidence="1">Uncharacterized protein</fullName>
    </submittedName>
</protein>
<comment type="caution">
    <text evidence="1">The sequence shown here is derived from an EMBL/GenBank/DDBJ whole genome shotgun (WGS) entry which is preliminary data.</text>
</comment>
<evidence type="ECO:0000313" key="1">
    <source>
        <dbReference type="EMBL" id="KAI4369070.1"/>
    </source>
</evidence>
<gene>
    <name evidence="1" type="ORF">MLD38_017559</name>
</gene>
<dbReference type="EMBL" id="CM042884">
    <property type="protein sequence ID" value="KAI4369070.1"/>
    <property type="molecule type" value="Genomic_DNA"/>
</dbReference>
<evidence type="ECO:0000313" key="2">
    <source>
        <dbReference type="Proteomes" id="UP001057402"/>
    </source>
</evidence>